<reference evidence="3 4" key="1">
    <citation type="submission" date="2014-04" db="EMBL/GenBank/DDBJ databases">
        <authorList>
            <consortium name="DOE Joint Genome Institute"/>
            <person name="Kuo A."/>
            <person name="Zuccaro A."/>
            <person name="Kohler A."/>
            <person name="Nagy L.G."/>
            <person name="Floudas D."/>
            <person name="Copeland A."/>
            <person name="Barry K.W."/>
            <person name="Cichocki N."/>
            <person name="Veneault-Fourrey C."/>
            <person name="LaButti K."/>
            <person name="Lindquist E.A."/>
            <person name="Lipzen A."/>
            <person name="Lundell T."/>
            <person name="Morin E."/>
            <person name="Murat C."/>
            <person name="Sun H."/>
            <person name="Tunlid A."/>
            <person name="Henrissat B."/>
            <person name="Grigoriev I.V."/>
            <person name="Hibbett D.S."/>
            <person name="Martin F."/>
            <person name="Nordberg H.P."/>
            <person name="Cantor M.N."/>
            <person name="Hua S.X."/>
        </authorList>
    </citation>
    <scope>NUCLEOTIDE SEQUENCE [LARGE SCALE GENOMIC DNA]</scope>
    <source>
        <strain evidence="3 4">MAFF 305830</strain>
    </source>
</reference>
<keyword evidence="4" id="KW-1185">Reference proteome</keyword>
<reference evidence="4" key="2">
    <citation type="submission" date="2015-01" db="EMBL/GenBank/DDBJ databases">
        <title>Evolutionary Origins and Diversification of the Mycorrhizal Mutualists.</title>
        <authorList>
            <consortium name="DOE Joint Genome Institute"/>
            <consortium name="Mycorrhizal Genomics Consortium"/>
            <person name="Kohler A."/>
            <person name="Kuo A."/>
            <person name="Nagy L.G."/>
            <person name="Floudas D."/>
            <person name="Copeland A."/>
            <person name="Barry K.W."/>
            <person name="Cichocki N."/>
            <person name="Veneault-Fourrey C."/>
            <person name="LaButti K."/>
            <person name="Lindquist E.A."/>
            <person name="Lipzen A."/>
            <person name="Lundell T."/>
            <person name="Morin E."/>
            <person name="Murat C."/>
            <person name="Riley R."/>
            <person name="Ohm R."/>
            <person name="Sun H."/>
            <person name="Tunlid A."/>
            <person name="Henrissat B."/>
            <person name="Grigoriev I.V."/>
            <person name="Hibbett D.S."/>
            <person name="Martin F."/>
        </authorList>
    </citation>
    <scope>NUCLEOTIDE SEQUENCE [LARGE SCALE GENOMIC DNA]</scope>
    <source>
        <strain evidence="4">MAFF 305830</strain>
    </source>
</reference>
<evidence type="ECO:0000313" key="4">
    <source>
        <dbReference type="Proteomes" id="UP000054097"/>
    </source>
</evidence>
<evidence type="ECO:0000256" key="1">
    <source>
        <dbReference type="SAM" id="MobiDB-lite"/>
    </source>
</evidence>
<dbReference type="PROSITE" id="PS00028">
    <property type="entry name" value="ZINC_FINGER_C2H2_1"/>
    <property type="match status" value="1"/>
</dbReference>
<dbReference type="Proteomes" id="UP000054097">
    <property type="component" value="Unassembled WGS sequence"/>
</dbReference>
<feature type="region of interest" description="Disordered" evidence="1">
    <location>
        <begin position="212"/>
        <end position="244"/>
    </location>
</feature>
<dbReference type="AlphaFoldDB" id="A0A0C3BFJ1"/>
<gene>
    <name evidence="3" type="ORF">M408DRAFT_295232</name>
</gene>
<name>A0A0C3BFJ1_SERVB</name>
<accession>A0A0C3BFJ1</accession>
<feature type="region of interest" description="Disordered" evidence="1">
    <location>
        <begin position="319"/>
        <end position="348"/>
    </location>
</feature>
<sequence length="603" mass="66949">MQAQNRVVNAYENTNLAVPAARQNNLDLDLNKHESANLYSSINNSFQYHPKHNSVTYSSLYDPTIPDSLNASTISNEANSNGPPFAAYYHHHNSISSQTYNQPPLSNQYTLPRWTNPHVPPPLRPYTCQASNINFSLASASPKPIPVPTPRGVWSSDQTNIECGIPYPVGASSTLSGGGSDRVPGVKYVVLTSKLVLWLTFHNSVPMAWAPSQAETHSSGGVNPTHSSGTDYEWRPGAPEHHAAREKPDMTVVHHHHPREPNVLENRRSHPYRQAERIGYHRSHPTIATGGWRQGDPRLHAHTQGQGHRVNSPVNIRVRHKPGTVHPPPRPKTAEPTPFPAAGAPHPPNIDSAATTFPFDTLTSVKYPFPLEPVYPLDRSRGPFSSEHDLSVAASATSLPVEDVINYYVGGRLSSESHCSEGSEWSISQSPSPSPNAAVDCASQSASSLLYPSLESPFVSRLREHLPYPLKYCFKQSRPTDSWHLVLDKLFSELRVDPYTLEQYDDTELPQRLAALCEQRLYTVERHGLKQGVTTAKCGMNGCTKTWGKHNVARNLTHHLINKHWGLNPFICGVPTCSSVFAFPDDRVRHEKDQHTFVYETQS</sequence>
<dbReference type="HOGENOM" id="CLU_511070_0_0_1"/>
<protein>
    <recommendedName>
        <fullName evidence="2">C2H2-type domain-containing protein</fullName>
    </recommendedName>
</protein>
<evidence type="ECO:0000259" key="2">
    <source>
        <dbReference type="PROSITE" id="PS00028"/>
    </source>
</evidence>
<dbReference type="InterPro" id="IPR013087">
    <property type="entry name" value="Znf_C2H2_type"/>
</dbReference>
<dbReference type="EMBL" id="KN824285">
    <property type="protein sequence ID" value="KIM30211.1"/>
    <property type="molecule type" value="Genomic_DNA"/>
</dbReference>
<proteinExistence type="predicted"/>
<feature type="compositionally biased region" description="Polar residues" evidence="1">
    <location>
        <begin position="213"/>
        <end position="230"/>
    </location>
</feature>
<feature type="domain" description="C2H2-type" evidence="2">
    <location>
        <begin position="572"/>
        <end position="595"/>
    </location>
</feature>
<evidence type="ECO:0000313" key="3">
    <source>
        <dbReference type="EMBL" id="KIM30211.1"/>
    </source>
</evidence>
<organism evidence="3 4">
    <name type="scientific">Serendipita vermifera MAFF 305830</name>
    <dbReference type="NCBI Taxonomy" id="933852"/>
    <lineage>
        <taxon>Eukaryota</taxon>
        <taxon>Fungi</taxon>
        <taxon>Dikarya</taxon>
        <taxon>Basidiomycota</taxon>
        <taxon>Agaricomycotina</taxon>
        <taxon>Agaricomycetes</taxon>
        <taxon>Sebacinales</taxon>
        <taxon>Serendipitaceae</taxon>
        <taxon>Serendipita</taxon>
    </lineage>
</organism>
<feature type="compositionally biased region" description="Basic and acidic residues" evidence="1">
    <location>
        <begin position="232"/>
        <end position="244"/>
    </location>
</feature>